<dbReference type="RefSeq" id="XP_028970032.2">
    <property type="nucleotide sequence ID" value="XM_029114199.2"/>
</dbReference>
<dbReference type="InterPro" id="IPR006757">
    <property type="entry name" value="OGF_rcpt"/>
</dbReference>
<dbReference type="GeneTree" id="ENSGT00390000018730"/>
<feature type="compositionally biased region" description="Polar residues" evidence="2">
    <location>
        <begin position="464"/>
        <end position="477"/>
    </location>
</feature>
<dbReference type="GO" id="GO:0016020">
    <property type="term" value="C:membrane"/>
    <property type="evidence" value="ECO:0007669"/>
    <property type="project" value="InterPro"/>
</dbReference>
<keyword evidence="3" id="KW-0732">Signal</keyword>
<evidence type="ECO:0000313" key="5">
    <source>
        <dbReference type="Ensembl" id="ENSELUP00000074543.2"/>
    </source>
</evidence>
<dbReference type="GeneID" id="105017379"/>
<dbReference type="Pfam" id="PF04664">
    <property type="entry name" value="OGFr_N"/>
    <property type="match status" value="1"/>
</dbReference>
<feature type="compositionally biased region" description="Polar residues" evidence="2">
    <location>
        <begin position="485"/>
        <end position="501"/>
    </location>
</feature>
<dbReference type="InParanoid" id="A0A6Q2Z9K0"/>
<comment type="similarity">
    <text evidence="1">Belongs to the opioid growth factor receptor family.</text>
</comment>
<accession>A0A6Q2Z9K0</accession>
<dbReference type="PANTHER" id="PTHR14015">
    <property type="entry name" value="OPIOID GROWTH FACTOR RECEPTOR OGFR ZETA-TYPE OPIOID RECEPTOR"/>
    <property type="match status" value="1"/>
</dbReference>
<dbReference type="GO" id="GO:0140625">
    <property type="term" value="F:opioid growth factor receptor activity"/>
    <property type="evidence" value="ECO:0007669"/>
    <property type="project" value="InterPro"/>
</dbReference>
<dbReference type="PANTHER" id="PTHR14015:SF1">
    <property type="entry name" value="OPIOID GROWTH FACTOR RECEPTOR"/>
    <property type="match status" value="1"/>
</dbReference>
<reference evidence="5" key="4">
    <citation type="submission" date="2025-09" db="UniProtKB">
        <authorList>
            <consortium name="Ensembl"/>
        </authorList>
    </citation>
    <scope>IDENTIFICATION</scope>
</reference>
<dbReference type="AlphaFoldDB" id="A0A6Q2Z9K0"/>
<reference evidence="5" key="3">
    <citation type="submission" date="2025-08" db="UniProtKB">
        <authorList>
            <consortium name="Ensembl"/>
        </authorList>
    </citation>
    <scope>IDENTIFICATION</scope>
</reference>
<feature type="signal peptide" evidence="3">
    <location>
        <begin position="1"/>
        <end position="23"/>
    </location>
</feature>
<feature type="region of interest" description="Disordered" evidence="2">
    <location>
        <begin position="530"/>
        <end position="575"/>
    </location>
</feature>
<protein>
    <recommendedName>
        <fullName evidence="4">Opioid growth factor receptor (OGFr) conserved domain-containing protein</fullName>
    </recommendedName>
</protein>
<feature type="domain" description="Opioid growth factor receptor (OGFr) conserved" evidence="4">
    <location>
        <begin position="208"/>
        <end position="408"/>
    </location>
</feature>
<dbReference type="Ensembl" id="ENSELUT00000072480.2">
    <property type="protein sequence ID" value="ENSELUP00000074543.2"/>
    <property type="gene ID" value="ENSELUG00000031326.2"/>
</dbReference>
<evidence type="ECO:0000313" key="6">
    <source>
        <dbReference type="Proteomes" id="UP000265140"/>
    </source>
</evidence>
<keyword evidence="6" id="KW-1185">Reference proteome</keyword>
<organism evidence="5 6">
    <name type="scientific">Esox lucius</name>
    <name type="common">Northern pike</name>
    <dbReference type="NCBI Taxonomy" id="8010"/>
    <lineage>
        <taxon>Eukaryota</taxon>
        <taxon>Metazoa</taxon>
        <taxon>Chordata</taxon>
        <taxon>Craniata</taxon>
        <taxon>Vertebrata</taxon>
        <taxon>Euteleostomi</taxon>
        <taxon>Actinopterygii</taxon>
        <taxon>Neopterygii</taxon>
        <taxon>Teleostei</taxon>
        <taxon>Protacanthopterygii</taxon>
        <taxon>Esociformes</taxon>
        <taxon>Esocidae</taxon>
        <taxon>Esox</taxon>
    </lineage>
</organism>
<name>A0A6Q2Z9K0_ESOLU</name>
<proteinExistence type="inferred from homology"/>
<feature type="chain" id="PRO_5044219128" description="Opioid growth factor receptor (OGFr) conserved domain-containing protein" evidence="3">
    <location>
        <begin position="24"/>
        <end position="575"/>
    </location>
</feature>
<evidence type="ECO:0000256" key="2">
    <source>
        <dbReference type="SAM" id="MobiDB-lite"/>
    </source>
</evidence>
<dbReference type="Bgee" id="ENSELUG00000031326">
    <property type="expression patterns" value="Expressed in spleen and 15 other cell types or tissues"/>
</dbReference>
<sequence length="575" mass="66775">MSLFKRVLFLSFFTYLNWRPIMSFCNWLKQSFMNFWRSIMPNDPPDSPPFLRNEEENSSVIICIDEKEKCNSISQSENTTKDAICERITQNDSQKGGMNTSPSPESTYINVENDTIPTLDPYVDDEETDNYFCEYDSTWEDSSEETVGKSSQPEHISQIFGRAKSYKFNRFRNSARDMQRYRHDYPERTMNYYSIDQERTMNNYSSVQEMPNLQFYLGQRTSSPDGVSIDDFHNKWQGDYSKLERVHSYIQWLFPLQEPGMNYEAKELTKKEIEAFLQNDTAKQRLLKSYKLMLDFYGIKLSNDTTGDVETAENWRKRFENLDRNSHNNLRITRILKCLGTLGFPHYQAPLVKFFLEQTLVMGRLDSVKESALNYFIFAVLDKQERRELVKYAYQHYEPKHEFVWCPKTIQSMFEEEPFSGDDTTAIKQGNMYIAHGNIPMNKIRMAGEASDFMQLDQQSYSGGMTEVSIPQNNMPSQWGHDTGSRQGSKTKNGGDQNTRNDSATEHLLISQNSTSHSSYGALAISNSIATTDPTTKAPRSDQRKRTAVKREEGPSRKFSRGSEEDTHSNHEEQL</sequence>
<reference evidence="6" key="1">
    <citation type="journal article" date="2014" name="PLoS ONE">
        <title>The genome and linkage map of the northern pike (Esox lucius): conserved synteny revealed between the salmonid sister group and the Neoteleostei.</title>
        <authorList>
            <person name="Rondeau E.B."/>
            <person name="Minkley D.R."/>
            <person name="Leong J.S."/>
            <person name="Messmer A.M."/>
            <person name="Jantzen J.R."/>
            <person name="von Schalburg K.R."/>
            <person name="Lemon C."/>
            <person name="Bird N.H."/>
            <person name="Koop B.F."/>
        </authorList>
    </citation>
    <scope>NUCLEOTIDE SEQUENCE</scope>
</reference>
<feature type="compositionally biased region" description="Basic and acidic residues" evidence="2">
    <location>
        <begin position="539"/>
        <end position="575"/>
    </location>
</feature>
<feature type="region of interest" description="Disordered" evidence="2">
    <location>
        <begin position="464"/>
        <end position="501"/>
    </location>
</feature>
<dbReference type="InterPro" id="IPR039574">
    <property type="entry name" value="OGFr"/>
</dbReference>
<evidence type="ECO:0000259" key="4">
    <source>
        <dbReference type="Pfam" id="PF04664"/>
    </source>
</evidence>
<dbReference type="Proteomes" id="UP000265140">
    <property type="component" value="Chromosome 17"/>
</dbReference>
<reference evidence="5" key="2">
    <citation type="submission" date="2020-02" db="EMBL/GenBank/DDBJ databases">
        <title>Esox lucius (northern pike) genome, fEsoLuc1, primary haplotype.</title>
        <authorList>
            <person name="Myers G."/>
            <person name="Karagic N."/>
            <person name="Meyer A."/>
            <person name="Pippel M."/>
            <person name="Reichard M."/>
            <person name="Winkler S."/>
            <person name="Tracey A."/>
            <person name="Sims Y."/>
            <person name="Howe K."/>
            <person name="Rhie A."/>
            <person name="Formenti G."/>
            <person name="Durbin R."/>
            <person name="Fedrigo O."/>
            <person name="Jarvis E.D."/>
        </authorList>
    </citation>
    <scope>NUCLEOTIDE SEQUENCE [LARGE SCALE GENOMIC DNA]</scope>
</reference>
<evidence type="ECO:0000256" key="1">
    <source>
        <dbReference type="ARBA" id="ARBA00010365"/>
    </source>
</evidence>
<evidence type="ECO:0000256" key="3">
    <source>
        <dbReference type="SAM" id="SignalP"/>
    </source>
</evidence>